<accession>A0ACC0XX08</accession>
<sequence>MKEPLQRTKLVIRHLPPSLSQSDLLSLFDDRFVGRYNWFCFRQGKSSNKHKIQRFSRAYVELKREEDVFEFADLLNGHVFVNEKGSQFKTIVEYAPSQRVPKPCTRKDSREGTIYNDPDYLEFLKLIAKPVENLPSAEIQLERKEAELSSATKETPIVTPLMEYVRLKRASESGTQSSSAVGKASRRSRGASSRKSGSGTTKRGSEKKKYVLKGSEKNASRKDKSSFIVVPKRQGQPTSSVGKGILESDTKSVCIYVSRHMTASLFMSVLVICADILGLEGTVSGITLTSDSGKKKILLLKAKDPEISHGETSSGGTTTTTTKQIQRRESPTQPLAAIQAREKQGLNIENGKPLPRSMNRQSRTDGHVSNNDLRTSRSDRDTKRVPDSRFVRKVLNGLGTESEKQEKRTRNRDRPDYVSWAPLRHSDVAQTTEQRSSSLQPNELLSNSIEVPHGDIKDDIPRGSKTTGATAPSNGGNLENGSRHNVHRVAARVTKDDEGKSSKRRGATSSGAHEKQVWIQKTSSGH</sequence>
<organism evidence="1 2">
    <name type="scientific">Pistacia integerrima</name>
    <dbReference type="NCBI Taxonomy" id="434235"/>
    <lineage>
        <taxon>Eukaryota</taxon>
        <taxon>Viridiplantae</taxon>
        <taxon>Streptophyta</taxon>
        <taxon>Embryophyta</taxon>
        <taxon>Tracheophyta</taxon>
        <taxon>Spermatophyta</taxon>
        <taxon>Magnoliopsida</taxon>
        <taxon>eudicotyledons</taxon>
        <taxon>Gunneridae</taxon>
        <taxon>Pentapetalae</taxon>
        <taxon>rosids</taxon>
        <taxon>malvids</taxon>
        <taxon>Sapindales</taxon>
        <taxon>Anacardiaceae</taxon>
        <taxon>Pistacia</taxon>
    </lineage>
</organism>
<proteinExistence type="predicted"/>
<comment type="caution">
    <text evidence="1">The sequence shown here is derived from an EMBL/GenBank/DDBJ whole genome shotgun (WGS) entry which is preliminary data.</text>
</comment>
<name>A0ACC0XX08_9ROSI</name>
<keyword evidence="2" id="KW-1185">Reference proteome</keyword>
<evidence type="ECO:0000313" key="1">
    <source>
        <dbReference type="EMBL" id="KAJ0025283.1"/>
    </source>
</evidence>
<evidence type="ECO:0000313" key="2">
    <source>
        <dbReference type="Proteomes" id="UP001163603"/>
    </source>
</evidence>
<protein>
    <submittedName>
        <fullName evidence="1">Uncharacterized protein</fullName>
    </submittedName>
</protein>
<gene>
    <name evidence="1" type="ORF">Pint_07442</name>
</gene>
<reference evidence="2" key="1">
    <citation type="journal article" date="2023" name="G3 (Bethesda)">
        <title>Genome assembly and association tests identify interacting loci associated with vigor, precocity, and sex in interspecific pistachio rootstocks.</title>
        <authorList>
            <person name="Palmer W."/>
            <person name="Jacygrad E."/>
            <person name="Sagayaradj S."/>
            <person name="Cavanaugh K."/>
            <person name="Han R."/>
            <person name="Bertier L."/>
            <person name="Beede B."/>
            <person name="Kafkas S."/>
            <person name="Golino D."/>
            <person name="Preece J."/>
            <person name="Michelmore R."/>
        </authorList>
    </citation>
    <scope>NUCLEOTIDE SEQUENCE [LARGE SCALE GENOMIC DNA]</scope>
</reference>
<dbReference type="Proteomes" id="UP001163603">
    <property type="component" value="Chromosome 10"/>
</dbReference>
<dbReference type="EMBL" id="CM047745">
    <property type="protein sequence ID" value="KAJ0025283.1"/>
    <property type="molecule type" value="Genomic_DNA"/>
</dbReference>